<reference evidence="11" key="1">
    <citation type="submission" date="2020-07" db="EMBL/GenBank/DDBJ databases">
        <authorList>
            <person name="Pettersson B.M.F."/>
            <person name="Behra P.R.K."/>
            <person name="Ramesh M."/>
            <person name="Das S."/>
            <person name="Dasgupta S."/>
            <person name="Kirsebom L.A."/>
        </authorList>
    </citation>
    <scope>NUCLEOTIDE SEQUENCE</scope>
    <source>
        <strain evidence="11">DSM 44615</strain>
    </source>
</reference>
<organism evidence="11 12">
    <name type="scientific">[Mycobacterium] manitobense</name>
    <dbReference type="NCBI Taxonomy" id="190147"/>
    <lineage>
        <taxon>Bacteria</taxon>
        <taxon>Bacillati</taxon>
        <taxon>Actinomycetota</taxon>
        <taxon>Actinomycetes</taxon>
        <taxon>Mycobacteriales</taxon>
        <taxon>Mycobacteriaceae</taxon>
        <taxon>Mycolicibacterium</taxon>
    </lineage>
</organism>
<dbReference type="PANTHER" id="PTHR43884:SF12">
    <property type="entry name" value="ISOVALERYL-COA DEHYDROGENASE, MITOCHONDRIAL-RELATED"/>
    <property type="match status" value="1"/>
</dbReference>
<dbReference type="InterPro" id="IPR006091">
    <property type="entry name" value="Acyl-CoA_Oxase/DH_mid-dom"/>
</dbReference>
<evidence type="ECO:0000256" key="6">
    <source>
        <dbReference type="ARBA" id="ARBA00052546"/>
    </source>
</evidence>
<feature type="domain" description="Acyl-CoA oxidase/dehydrogenase middle" evidence="9">
    <location>
        <begin position="122"/>
        <end position="222"/>
    </location>
</feature>
<evidence type="ECO:0000256" key="2">
    <source>
        <dbReference type="ARBA" id="ARBA00009347"/>
    </source>
</evidence>
<comment type="catalytic activity">
    <reaction evidence="6">
        <text>a 2,3-saturated acyl-CoA + A = a 2,3-dehydroacyl-CoA + AH2</text>
        <dbReference type="Rhea" id="RHEA:48608"/>
        <dbReference type="ChEBI" id="CHEBI:13193"/>
        <dbReference type="ChEBI" id="CHEBI:17499"/>
        <dbReference type="ChEBI" id="CHEBI:60015"/>
        <dbReference type="ChEBI" id="CHEBI:65111"/>
    </reaction>
</comment>
<dbReference type="Gene3D" id="1.20.140.10">
    <property type="entry name" value="Butyryl-CoA Dehydrogenase, subunit A, domain 3"/>
    <property type="match status" value="1"/>
</dbReference>
<dbReference type="FunFam" id="1.20.140.10:FF:000001">
    <property type="entry name" value="Acyl-CoA dehydrogenase"/>
    <property type="match status" value="1"/>
</dbReference>
<dbReference type="InterPro" id="IPR013786">
    <property type="entry name" value="AcylCoA_DH/ox_N"/>
</dbReference>
<dbReference type="Proteomes" id="UP001140293">
    <property type="component" value="Unassembled WGS sequence"/>
</dbReference>
<evidence type="ECO:0000259" key="10">
    <source>
        <dbReference type="Pfam" id="PF02771"/>
    </source>
</evidence>
<dbReference type="InterPro" id="IPR009100">
    <property type="entry name" value="AcylCoA_DH/oxidase_NM_dom_sf"/>
</dbReference>
<evidence type="ECO:0000313" key="12">
    <source>
        <dbReference type="Proteomes" id="UP001140293"/>
    </source>
</evidence>
<dbReference type="SUPFAM" id="SSF47203">
    <property type="entry name" value="Acyl-CoA dehydrogenase C-terminal domain-like"/>
    <property type="match status" value="1"/>
</dbReference>
<dbReference type="PANTHER" id="PTHR43884">
    <property type="entry name" value="ACYL-COA DEHYDROGENASE"/>
    <property type="match status" value="1"/>
</dbReference>
<comment type="caution">
    <text evidence="11">The sequence shown here is derived from an EMBL/GenBank/DDBJ whole genome shotgun (WGS) entry which is preliminary data.</text>
</comment>
<dbReference type="PIRSF" id="PIRSF016578">
    <property type="entry name" value="HsaA"/>
    <property type="match status" value="1"/>
</dbReference>
<dbReference type="AlphaFoldDB" id="A0A9X3BMF9"/>
<dbReference type="Gene3D" id="1.10.540.10">
    <property type="entry name" value="Acyl-CoA dehydrogenase/oxidase, N-terminal domain"/>
    <property type="match status" value="1"/>
</dbReference>
<feature type="domain" description="Acyl-CoA dehydrogenase/oxidase C-terminal" evidence="8">
    <location>
        <begin position="237"/>
        <end position="381"/>
    </location>
</feature>
<dbReference type="Gene3D" id="2.40.110.10">
    <property type="entry name" value="Butyryl-CoA Dehydrogenase, subunit A, domain 2"/>
    <property type="match status" value="1"/>
</dbReference>
<dbReference type="GO" id="GO:0003995">
    <property type="term" value="F:acyl-CoA dehydrogenase activity"/>
    <property type="evidence" value="ECO:0007669"/>
    <property type="project" value="InterPro"/>
</dbReference>
<evidence type="ECO:0000256" key="5">
    <source>
        <dbReference type="ARBA" id="ARBA00023002"/>
    </source>
</evidence>
<sequence>MSEVGDEDFREILDQTRHFVRTAVVPREQEILAADRVPDDLREQAKKMGLFGYAIPQEWGGLGLDLAQDVELAMEFGYTSLALRSMFGTNNGIAGQVLVGFGTDEQKTRWLEDIASGAVVASFALTEPGAGSNPAGLRTKAVRDGSQDDDDWVITGSKQYITNAPTADLFVTFARTRPADSDGPGIAVFLVPADADGVTVGAKDAKMGQEGAWTADVNFDDVRVEASALIGGAEDIGYRAAMTSLARGRIHIAALSVGAAQRALDESVAYAANATQGGTPIGSFQLVQAMLADMQAGVMAGRALVRDAARMWVTGEDRRIAPSTAKLFCTEMVGKVADLAVQVHGGSGYMRDVPVERIYRDVRLLRLYEGTSEIQRLIIGGGLVRAAQRRS</sequence>
<dbReference type="InterPro" id="IPR009075">
    <property type="entry name" value="AcylCo_DH/oxidase_C"/>
</dbReference>
<dbReference type="InterPro" id="IPR037069">
    <property type="entry name" value="AcylCoA_DH/ox_N_sf"/>
</dbReference>
<proteinExistence type="inferred from homology"/>
<dbReference type="InterPro" id="IPR006089">
    <property type="entry name" value="Acyl-CoA_DH_CS"/>
</dbReference>
<evidence type="ECO:0000256" key="1">
    <source>
        <dbReference type="ARBA" id="ARBA00001974"/>
    </source>
</evidence>
<protein>
    <submittedName>
        <fullName evidence="11">Acyl-CoA dehydrogenase family protein</fullName>
    </submittedName>
</protein>
<comment type="similarity">
    <text evidence="2 7">Belongs to the acyl-CoA dehydrogenase family.</text>
</comment>
<accession>A0A9X3BMF9</accession>
<dbReference type="RefSeq" id="WP_264012088.1">
    <property type="nucleotide sequence ID" value="NZ_JACKSJ010000062.1"/>
</dbReference>
<evidence type="ECO:0000259" key="9">
    <source>
        <dbReference type="Pfam" id="PF02770"/>
    </source>
</evidence>
<keyword evidence="12" id="KW-1185">Reference proteome</keyword>
<dbReference type="GO" id="GO:0050660">
    <property type="term" value="F:flavin adenine dinucleotide binding"/>
    <property type="evidence" value="ECO:0007669"/>
    <property type="project" value="InterPro"/>
</dbReference>
<dbReference type="Pfam" id="PF02770">
    <property type="entry name" value="Acyl-CoA_dh_M"/>
    <property type="match status" value="1"/>
</dbReference>
<dbReference type="EMBL" id="JACKSJ010000062">
    <property type="protein sequence ID" value="MCV7169905.1"/>
    <property type="molecule type" value="Genomic_DNA"/>
</dbReference>
<evidence type="ECO:0000256" key="4">
    <source>
        <dbReference type="ARBA" id="ARBA00022827"/>
    </source>
</evidence>
<dbReference type="InterPro" id="IPR046373">
    <property type="entry name" value="Acyl-CoA_Oxase/DH_mid-dom_sf"/>
</dbReference>
<keyword evidence="4 7" id="KW-0274">FAD</keyword>
<dbReference type="InterPro" id="IPR036250">
    <property type="entry name" value="AcylCo_DH-like_C"/>
</dbReference>
<keyword evidence="5 7" id="KW-0560">Oxidoreductase</keyword>
<dbReference type="PROSITE" id="PS00073">
    <property type="entry name" value="ACYL_COA_DH_2"/>
    <property type="match status" value="1"/>
</dbReference>
<evidence type="ECO:0000259" key="8">
    <source>
        <dbReference type="Pfam" id="PF00441"/>
    </source>
</evidence>
<evidence type="ECO:0000256" key="7">
    <source>
        <dbReference type="RuleBase" id="RU362125"/>
    </source>
</evidence>
<dbReference type="SUPFAM" id="SSF56645">
    <property type="entry name" value="Acyl-CoA dehydrogenase NM domain-like"/>
    <property type="match status" value="1"/>
</dbReference>
<dbReference type="Pfam" id="PF00441">
    <property type="entry name" value="Acyl-CoA_dh_1"/>
    <property type="match status" value="1"/>
</dbReference>
<comment type="cofactor">
    <cofactor evidence="1 7">
        <name>FAD</name>
        <dbReference type="ChEBI" id="CHEBI:57692"/>
    </cofactor>
</comment>
<dbReference type="FunFam" id="2.40.110.10:FF:000002">
    <property type="entry name" value="Acyl-CoA dehydrogenase fadE12"/>
    <property type="match status" value="1"/>
</dbReference>
<evidence type="ECO:0000256" key="3">
    <source>
        <dbReference type="ARBA" id="ARBA00022630"/>
    </source>
</evidence>
<evidence type="ECO:0000313" key="11">
    <source>
        <dbReference type="EMBL" id="MCV7169905.1"/>
    </source>
</evidence>
<gene>
    <name evidence="11" type="ORF">H7I41_08205</name>
</gene>
<name>A0A9X3BMF9_9MYCO</name>
<feature type="domain" description="Acyl-CoA dehydrogenase/oxidase N-terminal" evidence="10">
    <location>
        <begin position="7"/>
        <end position="117"/>
    </location>
</feature>
<reference evidence="11" key="2">
    <citation type="journal article" date="2022" name="BMC Genomics">
        <title>Comparative genome analysis of mycobacteria focusing on tRNA and non-coding RNA.</title>
        <authorList>
            <person name="Behra P.R.K."/>
            <person name="Pettersson B.M.F."/>
            <person name="Ramesh M."/>
            <person name="Das S."/>
            <person name="Dasgupta S."/>
            <person name="Kirsebom L.A."/>
        </authorList>
    </citation>
    <scope>NUCLEOTIDE SEQUENCE</scope>
    <source>
        <strain evidence="11">DSM 44615</strain>
    </source>
</reference>
<keyword evidence="3 7" id="KW-0285">Flavoprotein</keyword>
<dbReference type="Pfam" id="PF02771">
    <property type="entry name" value="Acyl-CoA_dh_N"/>
    <property type="match status" value="1"/>
</dbReference>